<dbReference type="InterPro" id="IPR036388">
    <property type="entry name" value="WH-like_DNA-bd_sf"/>
</dbReference>
<accession>A0ABW0ZZT2</accession>
<feature type="compositionally biased region" description="Basic and acidic residues" evidence="1">
    <location>
        <begin position="144"/>
        <end position="159"/>
    </location>
</feature>
<dbReference type="PANTHER" id="PTHR39515">
    <property type="entry name" value="CONSERVED PROTEIN"/>
    <property type="match status" value="1"/>
</dbReference>
<evidence type="ECO:0000259" key="2">
    <source>
        <dbReference type="PROSITE" id="PS50995"/>
    </source>
</evidence>
<evidence type="ECO:0000313" key="3">
    <source>
        <dbReference type="EMBL" id="MFC5746390.1"/>
    </source>
</evidence>
<dbReference type="InterPro" id="IPR052526">
    <property type="entry name" value="HTH-type_Bedaq_tolerance"/>
</dbReference>
<dbReference type="Proteomes" id="UP001596074">
    <property type="component" value="Unassembled WGS sequence"/>
</dbReference>
<dbReference type="EMBL" id="JBHSON010000013">
    <property type="protein sequence ID" value="MFC5746390.1"/>
    <property type="molecule type" value="Genomic_DNA"/>
</dbReference>
<dbReference type="Gene3D" id="1.10.10.10">
    <property type="entry name" value="Winged helix-like DNA-binding domain superfamily/Winged helix DNA-binding domain"/>
    <property type="match status" value="1"/>
</dbReference>
<feature type="domain" description="HTH marR-type" evidence="2">
    <location>
        <begin position="9"/>
        <end position="137"/>
    </location>
</feature>
<dbReference type="SMART" id="SM00347">
    <property type="entry name" value="HTH_MARR"/>
    <property type="match status" value="1"/>
</dbReference>
<dbReference type="SUPFAM" id="SSF46785">
    <property type="entry name" value="Winged helix' DNA-binding domain"/>
    <property type="match status" value="1"/>
</dbReference>
<comment type="caution">
    <text evidence="3">The sequence shown here is derived from an EMBL/GenBank/DDBJ whole genome shotgun (WGS) entry which is preliminary data.</text>
</comment>
<keyword evidence="4" id="KW-1185">Reference proteome</keyword>
<evidence type="ECO:0000256" key="1">
    <source>
        <dbReference type="SAM" id="MobiDB-lite"/>
    </source>
</evidence>
<dbReference type="RefSeq" id="WP_378282012.1">
    <property type="nucleotide sequence ID" value="NZ_JBHSON010000013.1"/>
</dbReference>
<reference evidence="4" key="1">
    <citation type="journal article" date="2019" name="Int. J. Syst. Evol. Microbiol.">
        <title>The Global Catalogue of Microorganisms (GCM) 10K type strain sequencing project: providing services to taxonomists for standard genome sequencing and annotation.</title>
        <authorList>
            <consortium name="The Broad Institute Genomics Platform"/>
            <consortium name="The Broad Institute Genome Sequencing Center for Infectious Disease"/>
            <person name="Wu L."/>
            <person name="Ma J."/>
        </authorList>
    </citation>
    <scope>NUCLEOTIDE SEQUENCE [LARGE SCALE GENOMIC DNA]</scope>
    <source>
        <strain evidence="4">KCTC 42087</strain>
    </source>
</reference>
<organism evidence="3 4">
    <name type="scientific">Actinomadura rugatobispora</name>
    <dbReference type="NCBI Taxonomy" id="1994"/>
    <lineage>
        <taxon>Bacteria</taxon>
        <taxon>Bacillati</taxon>
        <taxon>Actinomycetota</taxon>
        <taxon>Actinomycetes</taxon>
        <taxon>Streptosporangiales</taxon>
        <taxon>Thermomonosporaceae</taxon>
        <taxon>Actinomadura</taxon>
    </lineage>
</organism>
<name>A0ABW0ZZT2_9ACTN</name>
<dbReference type="PANTHER" id="PTHR39515:SF2">
    <property type="entry name" value="HTH-TYPE TRANSCRIPTIONAL REGULATOR RV0880"/>
    <property type="match status" value="1"/>
</dbReference>
<sequence length="159" mass="17092">MEQSPSFDELELAAALGRVSSLMRALALPRDLSMTTLSVLANVERFGPRRITELAGDEGVTQPAMTQLVSRLERLGLAERHSEPGDRRAVVVRVTGAGRAELARRRQVQAKRLAELLAELPAADRAAIAAALPALNRLTGRGLEAARPDDDAPTHRSDG</sequence>
<dbReference type="Pfam" id="PF01047">
    <property type="entry name" value="MarR"/>
    <property type="match status" value="1"/>
</dbReference>
<dbReference type="InterPro" id="IPR036390">
    <property type="entry name" value="WH_DNA-bd_sf"/>
</dbReference>
<dbReference type="InterPro" id="IPR000835">
    <property type="entry name" value="HTH_MarR-typ"/>
</dbReference>
<dbReference type="PROSITE" id="PS50995">
    <property type="entry name" value="HTH_MARR_2"/>
    <property type="match status" value="1"/>
</dbReference>
<proteinExistence type="predicted"/>
<evidence type="ECO:0000313" key="4">
    <source>
        <dbReference type="Proteomes" id="UP001596074"/>
    </source>
</evidence>
<protein>
    <submittedName>
        <fullName evidence="3">MarR family winged helix-turn-helix transcriptional regulator</fullName>
    </submittedName>
</protein>
<feature type="region of interest" description="Disordered" evidence="1">
    <location>
        <begin position="140"/>
        <end position="159"/>
    </location>
</feature>
<gene>
    <name evidence="3" type="ORF">ACFPZN_12275</name>
</gene>